<organism evidence="1 2">
    <name type="scientific">Bacillus licheniformis</name>
    <dbReference type="NCBI Taxonomy" id="1402"/>
    <lineage>
        <taxon>Bacteria</taxon>
        <taxon>Bacillati</taxon>
        <taxon>Bacillota</taxon>
        <taxon>Bacilli</taxon>
        <taxon>Bacillales</taxon>
        <taxon>Bacillaceae</taxon>
        <taxon>Bacillus</taxon>
    </lineage>
</organism>
<evidence type="ECO:0000313" key="2">
    <source>
        <dbReference type="Proteomes" id="UP000435910"/>
    </source>
</evidence>
<accession>A0A8B5Y6T6</accession>
<sequence length="58" mass="6897">MNLFSHGKRPIKKWNIKKSFLHQEAFFILKQTAHTIQAFDLPIPNQGFLLFHPFQFQA</sequence>
<reference evidence="1 2" key="1">
    <citation type="submission" date="2019-06" db="EMBL/GenBank/DDBJ databases">
        <title>Genome sequence analysis of &gt;100 Bacillus licheniformis strains suggests intrinsic resistance to this species.</title>
        <authorList>
            <person name="Wels M."/>
            <person name="Siezen R.J."/>
            <person name="Johansen E."/>
            <person name="Stuer-Lauridsen B."/>
            <person name="Bjerre K."/>
            <person name="Nielsen B.K.K."/>
        </authorList>
    </citation>
    <scope>NUCLEOTIDE SEQUENCE [LARGE SCALE GENOMIC DNA]</scope>
    <source>
        <strain evidence="1 2">BAC-16736</strain>
    </source>
</reference>
<name>A0A8B5Y6T6_BACLI</name>
<comment type="caution">
    <text evidence="1">The sequence shown here is derived from an EMBL/GenBank/DDBJ whole genome shotgun (WGS) entry which is preliminary data.</text>
</comment>
<proteinExistence type="predicted"/>
<protein>
    <submittedName>
        <fullName evidence="1">Uncharacterized protein</fullName>
    </submittedName>
</protein>
<evidence type="ECO:0000313" key="1">
    <source>
        <dbReference type="EMBL" id="TWL21971.1"/>
    </source>
</evidence>
<dbReference type="Proteomes" id="UP000435910">
    <property type="component" value="Unassembled WGS sequence"/>
</dbReference>
<dbReference type="AlphaFoldDB" id="A0A8B5Y6T6"/>
<gene>
    <name evidence="1" type="ORF">CHCC16736_0434</name>
</gene>
<dbReference type="EMBL" id="NILC01000030">
    <property type="protein sequence ID" value="TWL21971.1"/>
    <property type="molecule type" value="Genomic_DNA"/>
</dbReference>